<proteinExistence type="predicted"/>
<dbReference type="SUPFAM" id="SSF47798">
    <property type="entry name" value="Barrier-to-autointegration factor, BAF"/>
    <property type="match status" value="1"/>
</dbReference>
<reference evidence="2" key="1">
    <citation type="submission" date="2021-02" db="EMBL/GenBank/DDBJ databases">
        <authorList>
            <person name="Nowell W R."/>
        </authorList>
    </citation>
    <scope>NUCLEOTIDE SEQUENCE</scope>
</reference>
<feature type="compositionally biased region" description="Polar residues" evidence="1">
    <location>
        <begin position="21"/>
        <end position="31"/>
    </location>
</feature>
<evidence type="ECO:0000313" key="2">
    <source>
        <dbReference type="EMBL" id="CAF0827317.1"/>
    </source>
</evidence>
<dbReference type="AlphaFoldDB" id="A0A813USA4"/>
<dbReference type="SMART" id="SM01023">
    <property type="entry name" value="BAF"/>
    <property type="match status" value="1"/>
</dbReference>
<sequence>MSFTVRSFFRSNRSRSKEMNIKQQQQNSQETVSERSLIKLPIVEDHLPSNFLLRDVNQWITSMNSQQKSINISCCGGDEKKNAIKNQIKAPHLPKETVEHNKELTDSIESNDHKIEHIIQQHAPKFDNDNDSNDLFNKKEITKAIINQLAQRALTRPMNSNNDDQPRLCTKKHCSFANEPLTIKPVTCVPGIGPKHGDLCEKQGIIMAHQLLSRYMMSGNDEEFEKSLVVQLGFTPKSAAMTRDGLKEMRRHLI</sequence>
<dbReference type="Gene3D" id="1.10.150.40">
    <property type="entry name" value="Barrier-to-autointegration factor, BAF"/>
    <property type="match status" value="1"/>
</dbReference>
<name>A0A813USA4_9BILA</name>
<protein>
    <submittedName>
        <fullName evidence="2">Uncharacterized protein</fullName>
    </submittedName>
</protein>
<organism evidence="2 4">
    <name type="scientific">Rotaria sordida</name>
    <dbReference type="NCBI Taxonomy" id="392033"/>
    <lineage>
        <taxon>Eukaryota</taxon>
        <taxon>Metazoa</taxon>
        <taxon>Spiralia</taxon>
        <taxon>Gnathifera</taxon>
        <taxon>Rotifera</taxon>
        <taxon>Eurotatoria</taxon>
        <taxon>Bdelloidea</taxon>
        <taxon>Philodinida</taxon>
        <taxon>Philodinidae</taxon>
        <taxon>Rotaria</taxon>
    </lineage>
</organism>
<accession>A0A813USA4</accession>
<dbReference type="EMBL" id="CAJNOH010000063">
    <property type="protein sequence ID" value="CAF0827317.1"/>
    <property type="molecule type" value="Genomic_DNA"/>
</dbReference>
<dbReference type="Pfam" id="PF02961">
    <property type="entry name" value="SAM_BAF"/>
    <property type="match status" value="1"/>
</dbReference>
<dbReference type="InterPro" id="IPR036617">
    <property type="entry name" value="BAF_sf"/>
</dbReference>
<keyword evidence="5" id="KW-1185">Reference proteome</keyword>
<dbReference type="InterPro" id="IPR004122">
    <property type="entry name" value="BAF_prot"/>
</dbReference>
<comment type="caution">
    <text evidence="2">The sequence shown here is derived from an EMBL/GenBank/DDBJ whole genome shotgun (WGS) entry which is preliminary data.</text>
</comment>
<dbReference type="Proteomes" id="UP000663870">
    <property type="component" value="Unassembled WGS sequence"/>
</dbReference>
<evidence type="ECO:0000313" key="4">
    <source>
        <dbReference type="Proteomes" id="UP000663854"/>
    </source>
</evidence>
<dbReference type="EMBL" id="CAJNOL010000505">
    <property type="protein sequence ID" value="CAF1094903.1"/>
    <property type="molecule type" value="Genomic_DNA"/>
</dbReference>
<feature type="region of interest" description="Disordered" evidence="1">
    <location>
        <begin position="14"/>
        <end position="33"/>
    </location>
</feature>
<dbReference type="Proteomes" id="UP000663854">
    <property type="component" value="Unassembled WGS sequence"/>
</dbReference>
<gene>
    <name evidence="3" type="ORF">JXQ802_LOCUS18893</name>
    <name evidence="2" type="ORF">PYM288_LOCUS5900</name>
</gene>
<evidence type="ECO:0000256" key="1">
    <source>
        <dbReference type="SAM" id="MobiDB-lite"/>
    </source>
</evidence>
<dbReference type="GO" id="GO:0003677">
    <property type="term" value="F:DNA binding"/>
    <property type="evidence" value="ECO:0007669"/>
    <property type="project" value="InterPro"/>
</dbReference>
<evidence type="ECO:0000313" key="5">
    <source>
        <dbReference type="Proteomes" id="UP000663870"/>
    </source>
</evidence>
<evidence type="ECO:0000313" key="3">
    <source>
        <dbReference type="EMBL" id="CAF1094903.1"/>
    </source>
</evidence>